<dbReference type="GO" id="GO:0005524">
    <property type="term" value="F:ATP binding"/>
    <property type="evidence" value="ECO:0007669"/>
    <property type="project" value="UniProtKB-KW"/>
</dbReference>
<dbReference type="AlphaFoldDB" id="A0A5A8F8Q0"/>
<evidence type="ECO:0000313" key="6">
    <source>
        <dbReference type="Proteomes" id="UP000322876"/>
    </source>
</evidence>
<dbReference type="SUPFAM" id="SSF140931">
    <property type="entry name" value="Fic-like"/>
    <property type="match status" value="1"/>
</dbReference>
<dbReference type="PANTHER" id="PTHR13504">
    <property type="entry name" value="FIDO DOMAIN-CONTAINING PROTEIN DDB_G0283145"/>
    <property type="match status" value="1"/>
</dbReference>
<feature type="binding site" evidence="2">
    <location>
        <begin position="244"/>
        <end position="245"/>
    </location>
    <ligand>
        <name>ATP</name>
        <dbReference type="ChEBI" id="CHEBI:30616"/>
    </ligand>
</feature>
<dbReference type="PANTHER" id="PTHR13504:SF38">
    <property type="entry name" value="FIDO DOMAIN-CONTAINING PROTEIN"/>
    <property type="match status" value="1"/>
</dbReference>
<dbReference type="InterPro" id="IPR040198">
    <property type="entry name" value="Fido_containing"/>
</dbReference>
<keyword evidence="6" id="KW-1185">Reference proteome</keyword>
<sequence>MKEYLTFKSGKFYFTVNYDKTIIDPLLIKAIVLNETIKDLPILPNLAAQFETELMIRSIFGTAAIEGNPLDIEDVTAVINDNQIKTTSKHQTEIKNLLTAYKFVEQLAKTSNPIILTEEIISKLHETITSNLDYEYNIPRKYRTHIVKVGDKAHGGIYTPPKIIEDIKALMNVYIEWINSDEMMKVSPFIRGSLAHYYFSIIHPFADGNGRTARMIETLILESSEIKYVSKMLSNYYYSKIDDYYIAFSKTLKLKKDVTPFLKFVLEGIVLSLEEIKNRIIFIIRQLALRDFYNHLLNEKYINKRQHSLMMFLLKEMKPFTLKKLLLEEPYSVLYVGKTEQTARRDIKKLLSLNLINQIKGKEYIINIRRLD</sequence>
<accession>A0A5A8F8Q0</accession>
<dbReference type="EMBL" id="VFJB01000003">
    <property type="protein sequence ID" value="KAA0258832.1"/>
    <property type="molecule type" value="Genomic_DNA"/>
</dbReference>
<proteinExistence type="predicted"/>
<keyword evidence="2" id="KW-0067">ATP-binding</keyword>
<evidence type="ECO:0000313" key="5">
    <source>
        <dbReference type="EMBL" id="KAA0258832.1"/>
    </source>
</evidence>
<feature type="domain" description="Fido" evidence="4">
    <location>
        <begin position="116"/>
        <end position="267"/>
    </location>
</feature>
<dbReference type="Gene3D" id="1.10.3290.10">
    <property type="entry name" value="Fido-like domain"/>
    <property type="match status" value="1"/>
</dbReference>
<reference evidence="5 6" key="1">
    <citation type="submission" date="2019-06" db="EMBL/GenBank/DDBJ databases">
        <title>Genomic insights into carbon and energy metabolism of Deferribacter autotrophicus revealed new metabolic traits in the phylum Deferribacteres.</title>
        <authorList>
            <person name="Slobodkin A.I."/>
            <person name="Slobodkina G.B."/>
            <person name="Allioux M."/>
            <person name="Alain K."/>
            <person name="Jebbar M."/>
            <person name="Shadrin V."/>
            <person name="Kublanov I.V."/>
            <person name="Toshchakov S.V."/>
            <person name="Bonch-Osmolovskaya E.A."/>
        </authorList>
    </citation>
    <scope>NUCLEOTIDE SEQUENCE [LARGE SCALE GENOMIC DNA]</scope>
    <source>
        <strain evidence="5 6">SL50</strain>
    </source>
</reference>
<evidence type="ECO:0000256" key="1">
    <source>
        <dbReference type="PIRSR" id="PIRSR640198-1"/>
    </source>
</evidence>
<protein>
    <submittedName>
        <fullName evidence="5">Fic family protein</fullName>
    </submittedName>
</protein>
<dbReference type="Proteomes" id="UP000322876">
    <property type="component" value="Unassembled WGS sequence"/>
</dbReference>
<feature type="active site" evidence="1">
    <location>
        <position position="203"/>
    </location>
</feature>
<dbReference type="RefSeq" id="WP_149265592.1">
    <property type="nucleotide sequence ID" value="NZ_VFJB01000003.1"/>
</dbReference>
<organism evidence="5 6">
    <name type="scientific">Deferribacter autotrophicus</name>
    <dbReference type="NCBI Taxonomy" id="500465"/>
    <lineage>
        <taxon>Bacteria</taxon>
        <taxon>Pseudomonadati</taxon>
        <taxon>Deferribacterota</taxon>
        <taxon>Deferribacteres</taxon>
        <taxon>Deferribacterales</taxon>
        <taxon>Deferribacteraceae</taxon>
        <taxon>Deferribacter</taxon>
    </lineage>
</organism>
<keyword evidence="2" id="KW-0547">Nucleotide-binding</keyword>
<comment type="caution">
    <text evidence="5">The sequence shown here is derived from an EMBL/GenBank/DDBJ whole genome shotgun (WGS) entry which is preliminary data.</text>
</comment>
<dbReference type="PROSITE" id="PS51459">
    <property type="entry name" value="FIDO"/>
    <property type="match status" value="1"/>
</dbReference>
<dbReference type="OrthoDB" id="9813719at2"/>
<dbReference type="InterPro" id="IPR003812">
    <property type="entry name" value="Fido"/>
</dbReference>
<evidence type="ECO:0000256" key="3">
    <source>
        <dbReference type="PIRSR" id="PIRSR640198-3"/>
    </source>
</evidence>
<name>A0A5A8F8Q0_9BACT</name>
<dbReference type="InterPro" id="IPR036597">
    <property type="entry name" value="Fido-like_dom_sf"/>
</dbReference>
<feature type="site" description="Important for autoinhibition of adenylyltransferase activity" evidence="3">
    <location>
        <position position="66"/>
    </location>
</feature>
<evidence type="ECO:0000259" key="4">
    <source>
        <dbReference type="PROSITE" id="PS51459"/>
    </source>
</evidence>
<feature type="binding site" evidence="2">
    <location>
        <begin position="207"/>
        <end position="214"/>
    </location>
    <ligand>
        <name>ATP</name>
        <dbReference type="ChEBI" id="CHEBI:30616"/>
    </ligand>
</feature>
<gene>
    <name evidence="5" type="ORF">FHQ18_02465</name>
</gene>
<dbReference type="Pfam" id="PF02661">
    <property type="entry name" value="Fic"/>
    <property type="match status" value="1"/>
</dbReference>
<evidence type="ECO:0000256" key="2">
    <source>
        <dbReference type="PIRSR" id="PIRSR640198-2"/>
    </source>
</evidence>